<dbReference type="AlphaFoldDB" id="A0A1W0E331"/>
<keyword evidence="3" id="KW-1185">Reference proteome</keyword>
<accession>A0A1W0E331</accession>
<gene>
    <name evidence="2" type="ORF">EHP00_1358</name>
</gene>
<evidence type="ECO:0000256" key="1">
    <source>
        <dbReference type="SAM" id="MobiDB-lite"/>
    </source>
</evidence>
<dbReference type="EMBL" id="MNPJ01000027">
    <property type="protein sequence ID" value="OQS53646.1"/>
    <property type="molecule type" value="Genomic_DNA"/>
</dbReference>
<feature type="compositionally biased region" description="Basic and acidic residues" evidence="1">
    <location>
        <begin position="99"/>
        <end position="111"/>
    </location>
</feature>
<organism evidence="2 3">
    <name type="scientific">Ecytonucleospora hepatopenaei</name>
    <dbReference type="NCBI Taxonomy" id="646526"/>
    <lineage>
        <taxon>Eukaryota</taxon>
        <taxon>Fungi</taxon>
        <taxon>Fungi incertae sedis</taxon>
        <taxon>Microsporidia</taxon>
        <taxon>Enterocytozoonidae</taxon>
        <taxon>Ecytonucleospora</taxon>
    </lineage>
</organism>
<feature type="region of interest" description="Disordered" evidence="1">
    <location>
        <begin position="84"/>
        <end position="152"/>
    </location>
</feature>
<protein>
    <submittedName>
        <fullName evidence="2">Uncharacterized protein</fullName>
    </submittedName>
</protein>
<sequence length="152" mass="17608">MYQSKIYQFREIGNPNYIYAKILTYGGPIIIPANIFTNPEEAREIFTQFKIGISFSREMFELDHEDSATPEMVLSERKFIERVNRKESRGKSVNELSSEEDKKAQKRKQEEGSSDMDIEEAGPSNKKLKEDKDDDPPTETKYPLNIEMDGDD</sequence>
<evidence type="ECO:0000313" key="3">
    <source>
        <dbReference type="Proteomes" id="UP000192758"/>
    </source>
</evidence>
<proteinExistence type="predicted"/>
<evidence type="ECO:0000313" key="2">
    <source>
        <dbReference type="EMBL" id="OQS53646.1"/>
    </source>
</evidence>
<reference evidence="2 3" key="1">
    <citation type="journal article" date="2017" name="Environ. Microbiol.">
        <title>Decay of the glycolytic pathway and adaptation to intranuclear parasitism within Enterocytozoonidae microsporidia.</title>
        <authorList>
            <person name="Wiredu Boakye D."/>
            <person name="Jaroenlak P."/>
            <person name="Prachumwat A."/>
            <person name="Williams T.A."/>
            <person name="Bateman K.S."/>
            <person name="Itsathitphaisarn O."/>
            <person name="Sritunyalucksana K."/>
            <person name="Paszkiewicz K.H."/>
            <person name="Moore K.A."/>
            <person name="Stentiford G.D."/>
            <person name="Williams B.A."/>
        </authorList>
    </citation>
    <scope>NUCLEOTIDE SEQUENCE [LARGE SCALE GENOMIC DNA]</scope>
    <source>
        <strain evidence="2 3">TH1</strain>
    </source>
</reference>
<dbReference type="VEuPathDB" id="MicrosporidiaDB:EHP00_1358"/>
<comment type="caution">
    <text evidence="2">The sequence shown here is derived from an EMBL/GenBank/DDBJ whole genome shotgun (WGS) entry which is preliminary data.</text>
</comment>
<dbReference type="Proteomes" id="UP000192758">
    <property type="component" value="Unassembled WGS sequence"/>
</dbReference>
<name>A0A1W0E331_9MICR</name>